<proteinExistence type="predicted"/>
<evidence type="ECO:0000313" key="2">
    <source>
        <dbReference type="Proteomes" id="UP000306509"/>
    </source>
</evidence>
<protein>
    <submittedName>
        <fullName evidence="1">Uncharacterized protein</fullName>
    </submittedName>
</protein>
<comment type="caution">
    <text evidence="1">The sequence shown here is derived from an EMBL/GenBank/DDBJ whole genome shotgun (WGS) entry which is preliminary data.</text>
</comment>
<dbReference type="STRING" id="180332.GCA_000797495_05417"/>
<keyword evidence="2" id="KW-1185">Reference proteome</keyword>
<dbReference type="Proteomes" id="UP000306509">
    <property type="component" value="Unassembled WGS sequence"/>
</dbReference>
<accession>A0A4U8Q9Z7</accession>
<sequence>MRNFRFIKTLLNERIAINNKLNNQRTFCLPFQ</sequence>
<gene>
    <name evidence="1" type="ORF">DSM106044_01300</name>
</gene>
<dbReference type="AlphaFoldDB" id="A0A4U8Q9Z7"/>
<reference evidence="1 2" key="1">
    <citation type="journal article" date="2019" name="Anaerobe">
        <title>Detection of Robinsoniella peoriensis in multiple bone samples of a trauma patient.</title>
        <authorList>
            <person name="Schrottner P."/>
            <person name="Hartwich K."/>
            <person name="Bunk B."/>
            <person name="Schober I."/>
            <person name="Helbig S."/>
            <person name="Rudolph W.W."/>
            <person name="Gunzer F."/>
        </authorList>
    </citation>
    <scope>NUCLEOTIDE SEQUENCE [LARGE SCALE GENOMIC DNA]</scope>
    <source>
        <strain evidence="1 2">DSM 106044</strain>
    </source>
</reference>
<organism evidence="1 2">
    <name type="scientific">Robinsoniella peoriensis</name>
    <dbReference type="NCBI Taxonomy" id="180332"/>
    <lineage>
        <taxon>Bacteria</taxon>
        <taxon>Bacillati</taxon>
        <taxon>Bacillota</taxon>
        <taxon>Clostridia</taxon>
        <taxon>Lachnospirales</taxon>
        <taxon>Lachnospiraceae</taxon>
        <taxon>Robinsoniella</taxon>
    </lineage>
</organism>
<name>A0A4U8Q9Z7_9FIRM</name>
<dbReference type="EMBL" id="QGQD01000026">
    <property type="protein sequence ID" value="TLD01791.1"/>
    <property type="molecule type" value="Genomic_DNA"/>
</dbReference>
<evidence type="ECO:0000313" key="1">
    <source>
        <dbReference type="EMBL" id="TLD01791.1"/>
    </source>
</evidence>